<dbReference type="PROSITE" id="PS50240">
    <property type="entry name" value="TRYPSIN_DOM"/>
    <property type="match status" value="1"/>
</dbReference>
<evidence type="ECO:0000313" key="12">
    <source>
        <dbReference type="Proteomes" id="UP001497382"/>
    </source>
</evidence>
<evidence type="ECO:0000256" key="7">
    <source>
        <dbReference type="ARBA" id="ARBA00023145"/>
    </source>
</evidence>
<dbReference type="InterPro" id="IPR018114">
    <property type="entry name" value="TRYPSIN_HIS"/>
</dbReference>
<evidence type="ECO:0000256" key="3">
    <source>
        <dbReference type="ARBA" id="ARBA00022670"/>
    </source>
</evidence>
<feature type="signal peptide" evidence="9">
    <location>
        <begin position="1"/>
        <end position="20"/>
    </location>
</feature>
<dbReference type="Proteomes" id="UP001497382">
    <property type="component" value="Unassembled WGS sequence"/>
</dbReference>
<sequence>MNDTIAAILLFLGFIVYVQPYGGSSDYTLSKWNYTHVNKRCYGRNEFASTVYDICMDIRICKNALVTLAMGDWPEVCGWVDNVVPKVCCGRPVLHGRATRRKIKEEKERYSYCGRSSWAPKLSQTEHKFYELLKDLPNVNESDPSLFDPPLGETTFLGSYGAGIGSVFAVNGEFPWMVSIQENGRHVCGGSLIDNTHVLTAAHCFVSRRAALDPTRFVIRAGSIFLNEGITVNVKKIVLHEKFTSGRHYNDIAILTIEKEAYLKPVCLPSPELSVRDLTGANTTMLGWGHTSYGGKGTKELQAVKDMPVVTTETCRQAYSRVGGNRLSSGITNDFICAGPEDGSKDACQSDSGGPLMYKDTDYDFPVGVPTERWMLVGIVSFGFRCGEPGFPGVYTRVSSYMSWILRHMND</sequence>
<gene>
    <name evidence="11" type="ORF">LARSCL_LOCUS4092</name>
</gene>
<accession>A0AAV1ZA22</accession>
<keyword evidence="5" id="KW-0378">Hydrolase</keyword>
<dbReference type="GO" id="GO:0005576">
    <property type="term" value="C:extracellular region"/>
    <property type="evidence" value="ECO:0007669"/>
    <property type="project" value="UniProtKB-SubCell"/>
</dbReference>
<keyword evidence="6" id="KW-0720">Serine protease</keyword>
<dbReference type="SMART" id="SM00020">
    <property type="entry name" value="Tryp_SPc"/>
    <property type="match status" value="1"/>
</dbReference>
<keyword evidence="3" id="KW-0645">Protease</keyword>
<proteinExistence type="predicted"/>
<feature type="chain" id="PRO_5043864185" description="Peptidase S1 domain-containing protein" evidence="9">
    <location>
        <begin position="21"/>
        <end position="411"/>
    </location>
</feature>
<evidence type="ECO:0000256" key="2">
    <source>
        <dbReference type="ARBA" id="ARBA00022525"/>
    </source>
</evidence>
<evidence type="ECO:0000256" key="6">
    <source>
        <dbReference type="ARBA" id="ARBA00022825"/>
    </source>
</evidence>
<feature type="domain" description="Peptidase S1" evidence="10">
    <location>
        <begin position="156"/>
        <end position="410"/>
    </location>
</feature>
<dbReference type="SUPFAM" id="SSF50494">
    <property type="entry name" value="Trypsin-like serine proteases"/>
    <property type="match status" value="1"/>
</dbReference>
<dbReference type="Pfam" id="PF00089">
    <property type="entry name" value="Trypsin"/>
    <property type="match status" value="1"/>
</dbReference>
<dbReference type="AlphaFoldDB" id="A0AAV1ZA22"/>
<evidence type="ECO:0000259" key="10">
    <source>
        <dbReference type="PROSITE" id="PS50240"/>
    </source>
</evidence>
<dbReference type="InterPro" id="IPR043504">
    <property type="entry name" value="Peptidase_S1_PA_chymotrypsin"/>
</dbReference>
<dbReference type="PANTHER" id="PTHR24258:SF116">
    <property type="entry name" value="FI16631P1-RELATED"/>
    <property type="match status" value="1"/>
</dbReference>
<dbReference type="PROSITE" id="PS00134">
    <property type="entry name" value="TRYPSIN_HIS"/>
    <property type="match status" value="1"/>
</dbReference>
<name>A0AAV1ZA22_9ARAC</name>
<evidence type="ECO:0000256" key="4">
    <source>
        <dbReference type="ARBA" id="ARBA00022729"/>
    </source>
</evidence>
<organism evidence="11 12">
    <name type="scientific">Larinioides sclopetarius</name>
    <dbReference type="NCBI Taxonomy" id="280406"/>
    <lineage>
        <taxon>Eukaryota</taxon>
        <taxon>Metazoa</taxon>
        <taxon>Ecdysozoa</taxon>
        <taxon>Arthropoda</taxon>
        <taxon>Chelicerata</taxon>
        <taxon>Arachnida</taxon>
        <taxon>Araneae</taxon>
        <taxon>Araneomorphae</taxon>
        <taxon>Entelegynae</taxon>
        <taxon>Araneoidea</taxon>
        <taxon>Araneidae</taxon>
        <taxon>Larinioides</taxon>
    </lineage>
</organism>
<dbReference type="InterPro" id="IPR001314">
    <property type="entry name" value="Peptidase_S1A"/>
</dbReference>
<dbReference type="PANTHER" id="PTHR24258">
    <property type="entry name" value="SERINE PROTEASE-RELATED"/>
    <property type="match status" value="1"/>
</dbReference>
<dbReference type="InterPro" id="IPR001254">
    <property type="entry name" value="Trypsin_dom"/>
</dbReference>
<dbReference type="PRINTS" id="PR00722">
    <property type="entry name" value="CHYMOTRYPSIN"/>
</dbReference>
<reference evidence="11 12" key="1">
    <citation type="submission" date="2024-04" db="EMBL/GenBank/DDBJ databases">
        <authorList>
            <person name="Rising A."/>
            <person name="Reimegard J."/>
            <person name="Sonavane S."/>
            <person name="Akerstrom W."/>
            <person name="Nylinder S."/>
            <person name="Hedman E."/>
            <person name="Kallberg Y."/>
        </authorList>
    </citation>
    <scope>NUCLEOTIDE SEQUENCE [LARGE SCALE GENOMIC DNA]</scope>
</reference>
<dbReference type="GO" id="GO:0004252">
    <property type="term" value="F:serine-type endopeptidase activity"/>
    <property type="evidence" value="ECO:0007669"/>
    <property type="project" value="InterPro"/>
</dbReference>
<keyword evidence="2" id="KW-0964">Secreted</keyword>
<dbReference type="GO" id="GO:0006508">
    <property type="term" value="P:proteolysis"/>
    <property type="evidence" value="ECO:0007669"/>
    <property type="project" value="UniProtKB-KW"/>
</dbReference>
<keyword evidence="4 9" id="KW-0732">Signal</keyword>
<evidence type="ECO:0000256" key="1">
    <source>
        <dbReference type="ARBA" id="ARBA00004613"/>
    </source>
</evidence>
<dbReference type="CDD" id="cd00190">
    <property type="entry name" value="Tryp_SPc"/>
    <property type="match status" value="1"/>
</dbReference>
<dbReference type="Gene3D" id="2.40.10.10">
    <property type="entry name" value="Trypsin-like serine proteases"/>
    <property type="match status" value="1"/>
</dbReference>
<protein>
    <recommendedName>
        <fullName evidence="10">Peptidase S1 domain-containing protein</fullName>
    </recommendedName>
</protein>
<dbReference type="InterPro" id="IPR009003">
    <property type="entry name" value="Peptidase_S1_PA"/>
</dbReference>
<keyword evidence="7" id="KW-0865">Zymogen</keyword>
<comment type="subcellular location">
    <subcellularLocation>
        <location evidence="1">Secreted</location>
    </subcellularLocation>
</comment>
<evidence type="ECO:0000256" key="8">
    <source>
        <dbReference type="ARBA" id="ARBA00023157"/>
    </source>
</evidence>
<keyword evidence="8" id="KW-1015">Disulfide bond</keyword>
<evidence type="ECO:0000256" key="5">
    <source>
        <dbReference type="ARBA" id="ARBA00022801"/>
    </source>
</evidence>
<evidence type="ECO:0000256" key="9">
    <source>
        <dbReference type="SAM" id="SignalP"/>
    </source>
</evidence>
<comment type="caution">
    <text evidence="11">The sequence shown here is derived from an EMBL/GenBank/DDBJ whole genome shotgun (WGS) entry which is preliminary data.</text>
</comment>
<dbReference type="EMBL" id="CAXIEN010000032">
    <property type="protein sequence ID" value="CAL1268284.1"/>
    <property type="molecule type" value="Genomic_DNA"/>
</dbReference>
<dbReference type="FunFam" id="2.40.10.10:FF:000146">
    <property type="entry name" value="Serine protease 53"/>
    <property type="match status" value="1"/>
</dbReference>
<keyword evidence="12" id="KW-1185">Reference proteome</keyword>
<evidence type="ECO:0000313" key="11">
    <source>
        <dbReference type="EMBL" id="CAL1268284.1"/>
    </source>
</evidence>